<feature type="domain" description="Phosphorylase b kinase regulatory subunit alpha/beta C-terminal" evidence="3">
    <location>
        <begin position="6"/>
        <end position="68"/>
    </location>
</feature>
<comment type="similarity">
    <text evidence="2">Belongs to the phosphorylase b kinase regulatory chain family.</text>
</comment>
<evidence type="ECO:0000256" key="2">
    <source>
        <dbReference type="RuleBase" id="RU364123"/>
    </source>
</evidence>
<keyword evidence="2" id="KW-0112">Calmodulin-binding</keyword>
<gene>
    <name evidence="4" type="ORF">NQ314_000272</name>
</gene>
<dbReference type="Pfam" id="PF19292">
    <property type="entry name" value="KPBB_C"/>
    <property type="match status" value="1"/>
</dbReference>
<accession>A0AAV8ZVW9</accession>
<dbReference type="GO" id="GO:0005964">
    <property type="term" value="C:phosphorylase kinase complex"/>
    <property type="evidence" value="ECO:0007669"/>
    <property type="project" value="TreeGrafter"/>
</dbReference>
<keyword evidence="2" id="KW-1003">Cell membrane</keyword>
<sequence>MGLTPQQKRQLEGCLCRVPSSFYNQVWDVMTRTPQGIKVAGNVIPQQPTLSNMTRSELTFSLLVEQVIHIYFTHIQTALIK</sequence>
<comment type="caution">
    <text evidence="4">The sequence shown here is derived from an EMBL/GenBank/DDBJ whole genome shotgun (WGS) entry which is preliminary data.</text>
</comment>
<dbReference type="InterPro" id="IPR008734">
    <property type="entry name" value="PHK_A/B_su"/>
</dbReference>
<evidence type="ECO:0000313" key="5">
    <source>
        <dbReference type="Proteomes" id="UP001162156"/>
    </source>
</evidence>
<evidence type="ECO:0000256" key="1">
    <source>
        <dbReference type="ARBA" id="ARBA00023277"/>
    </source>
</evidence>
<dbReference type="GO" id="GO:0005516">
    <property type="term" value="F:calmodulin binding"/>
    <property type="evidence" value="ECO:0007669"/>
    <property type="project" value="UniProtKB-KW"/>
</dbReference>
<comment type="pathway">
    <text evidence="2">Glycan biosynthesis; glycogen metabolism.</text>
</comment>
<evidence type="ECO:0000259" key="3">
    <source>
        <dbReference type="Pfam" id="PF19292"/>
    </source>
</evidence>
<dbReference type="AlphaFoldDB" id="A0AAV8ZVW9"/>
<reference evidence="4" key="1">
    <citation type="journal article" date="2023" name="Insect Mol. Biol.">
        <title>Genome sequencing provides insights into the evolution of gene families encoding plant cell wall-degrading enzymes in longhorned beetles.</title>
        <authorList>
            <person name="Shin N.R."/>
            <person name="Okamura Y."/>
            <person name="Kirsch R."/>
            <person name="Pauchet Y."/>
        </authorList>
    </citation>
    <scope>NUCLEOTIDE SEQUENCE</scope>
    <source>
        <strain evidence="4">RBIC_L_NR</strain>
    </source>
</reference>
<dbReference type="PANTHER" id="PTHR10749:SF8">
    <property type="entry name" value="PHOSPHORYLASE B KINASE REGULATORY SUBUNIT BETA"/>
    <property type="match status" value="1"/>
</dbReference>
<comment type="function">
    <text evidence="2">Phosphorylase b kinase catalyzes the phosphorylation of serine in certain substrates, including troponin I.</text>
</comment>
<dbReference type="PANTHER" id="PTHR10749">
    <property type="entry name" value="PHOSPHORYLASE B KINASE REGULATORY SUBUNIT"/>
    <property type="match status" value="1"/>
</dbReference>
<keyword evidence="5" id="KW-1185">Reference proteome</keyword>
<name>A0AAV8ZVW9_9CUCU</name>
<dbReference type="Proteomes" id="UP001162156">
    <property type="component" value="Unassembled WGS sequence"/>
</dbReference>
<comment type="subcellular location">
    <subcellularLocation>
        <location evidence="2">Cell membrane</location>
        <topology evidence="2">Lipid-anchor</topology>
        <orientation evidence="2">Cytoplasmic side</orientation>
    </subcellularLocation>
</comment>
<keyword evidence="2" id="KW-0321">Glycogen metabolism</keyword>
<keyword evidence="1 2" id="KW-0119">Carbohydrate metabolism</keyword>
<proteinExistence type="inferred from homology"/>
<dbReference type="GO" id="GO:0005977">
    <property type="term" value="P:glycogen metabolic process"/>
    <property type="evidence" value="ECO:0007669"/>
    <property type="project" value="UniProtKB-KW"/>
</dbReference>
<protein>
    <recommendedName>
        <fullName evidence="2">Phosphorylase b kinase regulatory subunit</fullName>
    </recommendedName>
</protein>
<keyword evidence="2" id="KW-0636">Prenylation</keyword>
<dbReference type="InterPro" id="IPR045583">
    <property type="entry name" value="KPBA/B_C"/>
</dbReference>
<dbReference type="EMBL" id="JANEYF010000108">
    <property type="protein sequence ID" value="KAJ8972230.1"/>
    <property type="molecule type" value="Genomic_DNA"/>
</dbReference>
<keyword evidence="2" id="KW-0449">Lipoprotein</keyword>
<organism evidence="4 5">
    <name type="scientific">Rhamnusium bicolor</name>
    <dbReference type="NCBI Taxonomy" id="1586634"/>
    <lineage>
        <taxon>Eukaryota</taxon>
        <taxon>Metazoa</taxon>
        <taxon>Ecdysozoa</taxon>
        <taxon>Arthropoda</taxon>
        <taxon>Hexapoda</taxon>
        <taxon>Insecta</taxon>
        <taxon>Pterygota</taxon>
        <taxon>Neoptera</taxon>
        <taxon>Endopterygota</taxon>
        <taxon>Coleoptera</taxon>
        <taxon>Polyphaga</taxon>
        <taxon>Cucujiformia</taxon>
        <taxon>Chrysomeloidea</taxon>
        <taxon>Cerambycidae</taxon>
        <taxon>Lepturinae</taxon>
        <taxon>Rhagiini</taxon>
        <taxon>Rhamnusium</taxon>
    </lineage>
</organism>
<keyword evidence="2" id="KW-0472">Membrane</keyword>
<evidence type="ECO:0000313" key="4">
    <source>
        <dbReference type="EMBL" id="KAJ8972230.1"/>
    </source>
</evidence>
<dbReference type="GO" id="GO:0005886">
    <property type="term" value="C:plasma membrane"/>
    <property type="evidence" value="ECO:0007669"/>
    <property type="project" value="UniProtKB-SubCell"/>
</dbReference>